<dbReference type="PANTHER" id="PTHR12234:SF5">
    <property type="entry name" value="PUTATIVE, EXPRESSED-RELATED"/>
    <property type="match status" value="1"/>
</dbReference>
<dbReference type="InterPro" id="IPR051623">
    <property type="entry name" value="FTCD"/>
</dbReference>
<evidence type="ECO:0000259" key="1">
    <source>
        <dbReference type="Pfam" id="PF07837"/>
    </source>
</evidence>
<dbReference type="InterPro" id="IPR012886">
    <property type="entry name" value="Formiminotransferase_N"/>
</dbReference>
<dbReference type="STRING" id="106549.A0A540M0V3"/>
<dbReference type="PANTHER" id="PTHR12234">
    <property type="entry name" value="FORMIMINOTRANSFERASE-CYCLODEAMINASE"/>
    <property type="match status" value="1"/>
</dbReference>
<reference evidence="2 3" key="1">
    <citation type="journal article" date="2019" name="G3 (Bethesda)">
        <title>Sequencing of a Wild Apple (Malus baccata) Genome Unravels the Differences Between Cultivated and Wild Apple Species Regarding Disease Resistance and Cold Tolerance.</title>
        <authorList>
            <person name="Chen X."/>
        </authorList>
    </citation>
    <scope>NUCLEOTIDE SEQUENCE [LARGE SCALE GENOMIC DNA]</scope>
    <source>
        <strain evidence="3">cv. Shandingzi</strain>
        <tissue evidence="2">Leaves</tissue>
    </source>
</reference>
<organism evidence="2 3">
    <name type="scientific">Malus baccata</name>
    <name type="common">Siberian crab apple</name>
    <name type="synonym">Pyrus baccata</name>
    <dbReference type="NCBI Taxonomy" id="106549"/>
    <lineage>
        <taxon>Eukaryota</taxon>
        <taxon>Viridiplantae</taxon>
        <taxon>Streptophyta</taxon>
        <taxon>Embryophyta</taxon>
        <taxon>Tracheophyta</taxon>
        <taxon>Spermatophyta</taxon>
        <taxon>Magnoliopsida</taxon>
        <taxon>eudicotyledons</taxon>
        <taxon>Gunneridae</taxon>
        <taxon>Pentapetalae</taxon>
        <taxon>rosids</taxon>
        <taxon>fabids</taxon>
        <taxon>Rosales</taxon>
        <taxon>Rosaceae</taxon>
        <taxon>Amygdaloideae</taxon>
        <taxon>Maleae</taxon>
        <taxon>Malus</taxon>
    </lineage>
</organism>
<dbReference type="GO" id="GO:0005542">
    <property type="term" value="F:folic acid binding"/>
    <property type="evidence" value="ECO:0007669"/>
    <property type="project" value="InterPro"/>
</dbReference>
<protein>
    <recommendedName>
        <fullName evidence="1">Formiminotransferase N-terminal subdomain domain-containing protein</fullName>
    </recommendedName>
</protein>
<dbReference type="Pfam" id="PF07837">
    <property type="entry name" value="FTCD_N"/>
    <property type="match status" value="1"/>
</dbReference>
<gene>
    <name evidence="2" type="ORF">C1H46_022082</name>
</gene>
<proteinExistence type="predicted"/>
<name>A0A540M0V3_MALBA</name>
<dbReference type="GO" id="GO:0016740">
    <property type="term" value="F:transferase activity"/>
    <property type="evidence" value="ECO:0007669"/>
    <property type="project" value="InterPro"/>
</dbReference>
<keyword evidence="3" id="KW-1185">Reference proteome</keyword>
<feature type="domain" description="Formiminotransferase N-terminal subdomain" evidence="1">
    <location>
        <begin position="1"/>
        <end position="56"/>
    </location>
</feature>
<dbReference type="InterPro" id="IPR037064">
    <property type="entry name" value="Formiminotransferase_N_sf"/>
</dbReference>
<accession>A0A540M0V3</accession>
<evidence type="ECO:0000313" key="3">
    <source>
        <dbReference type="Proteomes" id="UP000315295"/>
    </source>
</evidence>
<dbReference type="AlphaFoldDB" id="A0A540M0V3"/>
<dbReference type="Proteomes" id="UP000315295">
    <property type="component" value="Unassembled WGS sequence"/>
</dbReference>
<sequence>MAEAAFGATNLEQHSVARPRLGVVDDIVFHPFARASMDEAAWLAKTVAVDIGNRFQGWS</sequence>
<dbReference type="InterPro" id="IPR022384">
    <property type="entry name" value="FormiminoTrfase_cat_dom_sf"/>
</dbReference>
<dbReference type="SUPFAM" id="SSF55116">
    <property type="entry name" value="Formiminotransferase domain of formiminotransferase-cyclodeaminase"/>
    <property type="match status" value="1"/>
</dbReference>
<dbReference type="Gene3D" id="3.30.990.10">
    <property type="entry name" value="Formiminotransferase, N-terminal subdomain"/>
    <property type="match status" value="1"/>
</dbReference>
<comment type="caution">
    <text evidence="2">The sequence shown here is derived from an EMBL/GenBank/DDBJ whole genome shotgun (WGS) entry which is preliminary data.</text>
</comment>
<dbReference type="EMBL" id="VIEB01000394">
    <property type="protein sequence ID" value="TQD92371.1"/>
    <property type="molecule type" value="Genomic_DNA"/>
</dbReference>
<evidence type="ECO:0000313" key="2">
    <source>
        <dbReference type="EMBL" id="TQD92371.1"/>
    </source>
</evidence>